<comment type="caution">
    <text evidence="1">The sequence shown here is derived from an EMBL/GenBank/DDBJ whole genome shotgun (WGS) entry which is preliminary data.</text>
</comment>
<dbReference type="Pfam" id="PF11528">
    <property type="entry name" value="DUF3224"/>
    <property type="match status" value="1"/>
</dbReference>
<reference evidence="1 2" key="1">
    <citation type="submission" date="2019-03" db="EMBL/GenBank/DDBJ databases">
        <title>Genomic Encyclopedia of Type Strains, Phase IV (KMG-IV): sequencing the most valuable type-strain genomes for metagenomic binning, comparative biology and taxonomic classification.</title>
        <authorList>
            <person name="Goeker M."/>
        </authorList>
    </citation>
    <scope>NUCLEOTIDE SEQUENCE [LARGE SCALE GENOMIC DNA]</scope>
    <source>
        <strain evidence="1 2">DSM 45361</strain>
    </source>
</reference>
<dbReference type="AlphaFoldDB" id="A0A4R6S2Y3"/>
<accession>A0A4R6S2Y3</accession>
<dbReference type="Gene3D" id="2.40.350.10">
    <property type="entry name" value="SO1590-like"/>
    <property type="match status" value="1"/>
</dbReference>
<dbReference type="Proteomes" id="UP000295444">
    <property type="component" value="Unassembled WGS sequence"/>
</dbReference>
<keyword evidence="2" id="KW-1185">Reference proteome</keyword>
<protein>
    <submittedName>
        <fullName evidence="1">Uncharacterized protein DUF3224</fullName>
    </submittedName>
</protein>
<dbReference type="InterPro" id="IPR021607">
    <property type="entry name" value="DUF3224"/>
</dbReference>
<dbReference type="EMBL" id="SNXZ01000006">
    <property type="protein sequence ID" value="TDP94009.1"/>
    <property type="molecule type" value="Genomic_DNA"/>
</dbReference>
<gene>
    <name evidence="1" type="ORF">EV186_106403</name>
</gene>
<sequence length="124" mass="13074">MRASCSFTVETTETSDPEWEGGAIQRNRLAKVFTGEVEGTSVVEAIMFGKPDGSTAAYVGIERFAGTVAGAKGSFVLVHRATIVAGEQVAELTILPGTGTDELEGITGTADLLPDHNMTLHYEL</sequence>
<dbReference type="RefSeq" id="WP_133852983.1">
    <property type="nucleotide sequence ID" value="NZ_SNXZ01000006.1"/>
</dbReference>
<name>A0A4R6S2Y3_LABRH</name>
<organism evidence="1 2">
    <name type="scientific">Labedaea rhizosphaerae</name>
    <dbReference type="NCBI Taxonomy" id="598644"/>
    <lineage>
        <taxon>Bacteria</taxon>
        <taxon>Bacillati</taxon>
        <taxon>Actinomycetota</taxon>
        <taxon>Actinomycetes</taxon>
        <taxon>Pseudonocardiales</taxon>
        <taxon>Pseudonocardiaceae</taxon>
        <taxon>Labedaea</taxon>
    </lineage>
</organism>
<evidence type="ECO:0000313" key="1">
    <source>
        <dbReference type="EMBL" id="TDP94009.1"/>
    </source>
</evidence>
<proteinExistence type="predicted"/>
<dbReference type="OrthoDB" id="69764at2"/>
<dbReference type="SUPFAM" id="SSF159238">
    <property type="entry name" value="SO1590-like"/>
    <property type="match status" value="1"/>
</dbReference>
<dbReference type="InterPro" id="IPR023159">
    <property type="entry name" value="SO1590-like_sf"/>
</dbReference>
<evidence type="ECO:0000313" key="2">
    <source>
        <dbReference type="Proteomes" id="UP000295444"/>
    </source>
</evidence>